<accession>A0A4D6MEU9</accession>
<sequence length="432" mass="48629">MNTKAPTCVDVDAHGHVFANQNLGQHGQQHIRKQVRRRLTNRPPEERLMNMADARKEIVNALKYHRATMKVASEHQQQLSFEHPFYSRFSPNGRFKARRRPKMYLPPSTKISHYLNDLSFSSSFPPLPPPLLLHSPPLSLLHAPPPPPPPLLLPKFYPHTITSPFGLPLPKPEPSNFTLPSQTLGFNLNLHSFNSSEPTPLLNNNTFDPSLLLDNNILDLSLFLDNNSLDPTLLLDNNILEATPVFNNNILESTPMLNNNILDVIPVPNNNILDVTHVLSNINILDGTPVLNNNNTSEPTFMLGNNGSSLCSYSTPILTFPPFLTDQEVPSIGISQSQREAVSTTMNSIESNIANQASGSMHTTMDEEGMEEIRALGQQHQMEWDDTKSPVTSVWWHDCLQQMENNADEVNNGDDSFQWIFDDELEFPVWEN</sequence>
<dbReference type="EMBL" id="CP039351">
    <property type="protein sequence ID" value="QCD99260.1"/>
    <property type="molecule type" value="Genomic_DNA"/>
</dbReference>
<name>A0A4D6MEU9_VIGUN</name>
<organism evidence="1 2">
    <name type="scientific">Vigna unguiculata</name>
    <name type="common">Cowpea</name>
    <dbReference type="NCBI Taxonomy" id="3917"/>
    <lineage>
        <taxon>Eukaryota</taxon>
        <taxon>Viridiplantae</taxon>
        <taxon>Streptophyta</taxon>
        <taxon>Embryophyta</taxon>
        <taxon>Tracheophyta</taxon>
        <taxon>Spermatophyta</taxon>
        <taxon>Magnoliopsida</taxon>
        <taxon>eudicotyledons</taxon>
        <taxon>Gunneridae</taxon>
        <taxon>Pentapetalae</taxon>
        <taxon>rosids</taxon>
        <taxon>fabids</taxon>
        <taxon>Fabales</taxon>
        <taxon>Fabaceae</taxon>
        <taxon>Papilionoideae</taxon>
        <taxon>50 kb inversion clade</taxon>
        <taxon>NPAAA clade</taxon>
        <taxon>indigoferoid/millettioid clade</taxon>
        <taxon>Phaseoleae</taxon>
        <taxon>Vigna</taxon>
    </lineage>
</organism>
<evidence type="ECO:0000313" key="2">
    <source>
        <dbReference type="Proteomes" id="UP000501690"/>
    </source>
</evidence>
<gene>
    <name evidence="1" type="ORF">DEO72_LG7g541</name>
</gene>
<dbReference type="PANTHER" id="PTHR37256:SF1">
    <property type="entry name" value="MYB-LIKE PROTEIN A"/>
    <property type="match status" value="1"/>
</dbReference>
<proteinExistence type="predicted"/>
<evidence type="ECO:0000313" key="1">
    <source>
        <dbReference type="EMBL" id="QCD99260.1"/>
    </source>
</evidence>
<protein>
    <submittedName>
        <fullName evidence="1">Uncharacterized protein</fullName>
    </submittedName>
</protein>
<dbReference type="AlphaFoldDB" id="A0A4D6MEU9"/>
<dbReference type="Proteomes" id="UP000501690">
    <property type="component" value="Linkage Group LG7"/>
</dbReference>
<reference evidence="1 2" key="1">
    <citation type="submission" date="2019-04" db="EMBL/GenBank/DDBJ databases">
        <title>An improved genome assembly and genetic linkage map for asparagus bean, Vigna unguiculata ssp. sesquipedialis.</title>
        <authorList>
            <person name="Xia Q."/>
            <person name="Zhang R."/>
            <person name="Dong Y."/>
        </authorList>
    </citation>
    <scope>NUCLEOTIDE SEQUENCE [LARGE SCALE GENOMIC DNA]</scope>
    <source>
        <tissue evidence="1">Leaf</tissue>
    </source>
</reference>
<dbReference type="PANTHER" id="PTHR37256">
    <property type="entry name" value="E1A-BINDING PROTEIN P400-LIKE"/>
    <property type="match status" value="1"/>
</dbReference>
<keyword evidence="2" id="KW-1185">Reference proteome</keyword>